<dbReference type="Pfam" id="PF07514">
    <property type="entry name" value="TraI_2"/>
    <property type="match status" value="1"/>
</dbReference>
<reference evidence="3" key="1">
    <citation type="submission" date="2003-06" db="EMBL/GenBank/DDBJ databases">
        <title>The complete genome sequence of Haemophilus ducreyi.</title>
        <authorList>
            <person name="Munson R.S. Jr."/>
            <person name="Ray W.C."/>
            <person name="Mahairas G."/>
            <person name="Sabo P."/>
            <person name="Mungur R."/>
            <person name="Johnson L."/>
            <person name="Nguyen D."/>
            <person name="Wang J."/>
            <person name="Forst C."/>
            <person name="Hood L."/>
        </authorList>
    </citation>
    <scope>NUCLEOTIDE SEQUENCE [LARGE SCALE GENOMIC DNA]</scope>
    <source>
        <strain evidence="3">35000HP / ATCC 700724</strain>
    </source>
</reference>
<accession>Q7VMG3</accession>
<dbReference type="EMBL" id="AE017143">
    <property type="protein sequence ID" value="AAP95893.1"/>
    <property type="molecule type" value="Genomic_DNA"/>
</dbReference>
<dbReference type="Proteomes" id="UP000001022">
    <property type="component" value="Chromosome"/>
</dbReference>
<name>Q7VMG3_HAEDU</name>
<keyword evidence="3" id="KW-1185">Reference proteome</keyword>
<organism evidence="2 3">
    <name type="scientific">Haemophilus ducreyi (strain 35000HP / ATCC 700724)</name>
    <dbReference type="NCBI Taxonomy" id="233412"/>
    <lineage>
        <taxon>Bacteria</taxon>
        <taxon>Pseudomonadati</taxon>
        <taxon>Pseudomonadota</taxon>
        <taxon>Gammaproteobacteria</taxon>
        <taxon>Pasteurellales</taxon>
        <taxon>Pasteurellaceae</taxon>
        <taxon>Haemophilus</taxon>
    </lineage>
</organism>
<dbReference type="AlphaFoldDB" id="Q7VMG3"/>
<dbReference type="KEGG" id="hdu:HD_1015"/>
<dbReference type="OrthoDB" id="6190309at2"/>
<evidence type="ECO:0000259" key="1">
    <source>
        <dbReference type="Pfam" id="PF07514"/>
    </source>
</evidence>
<evidence type="ECO:0000313" key="2">
    <source>
        <dbReference type="EMBL" id="AAP95893.1"/>
    </source>
</evidence>
<sequence length="49" mass="5498">MPVNQGLWLMSKNTADNIRAYLISQGISVPSQNGKLFDELQAHNLIEKN</sequence>
<evidence type="ECO:0000313" key="3">
    <source>
        <dbReference type="Proteomes" id="UP000001022"/>
    </source>
</evidence>
<proteinExistence type="predicted"/>
<dbReference type="eggNOG" id="COG3481">
    <property type="taxonomic scope" value="Bacteria"/>
</dbReference>
<feature type="domain" description="Uncharacterised" evidence="1">
    <location>
        <begin position="5"/>
        <end position="49"/>
    </location>
</feature>
<dbReference type="HOGENOM" id="CLU_3136250_0_0_6"/>
<dbReference type="InterPro" id="IPR011119">
    <property type="entry name" value="Unchr_helicase_relaxase_TraI"/>
</dbReference>
<protein>
    <recommendedName>
        <fullName evidence="1">Uncharacterized domain-containing protein</fullName>
    </recommendedName>
</protein>
<dbReference type="RefSeq" id="WP_010944943.1">
    <property type="nucleotide sequence ID" value="NC_002940.2"/>
</dbReference>
<gene>
    <name evidence="2" type="ordered locus">HD_1015</name>
</gene>
<dbReference type="STRING" id="233412.HD_1015"/>